<dbReference type="RefSeq" id="WP_008294868.1">
    <property type="nucleotide sequence ID" value="NZ_CM002299.1"/>
</dbReference>
<evidence type="ECO:0000259" key="2">
    <source>
        <dbReference type="Pfam" id="PF11740"/>
    </source>
</evidence>
<proteinExistence type="predicted"/>
<reference evidence="3 4" key="1">
    <citation type="journal article" date="2007" name="Proc. Natl. Acad. Sci. U.S.A.">
        <title>Characterization of a marine gammaproteobacterium capable of aerobic anoxygenic photosynthesis.</title>
        <authorList>
            <person name="Fuchs B.M."/>
            <person name="Spring S."/>
            <person name="Teeling H."/>
            <person name="Quast C."/>
            <person name="Wulf J."/>
            <person name="Schattenhofer M."/>
            <person name="Yan S."/>
            <person name="Ferriera S."/>
            <person name="Johnson J."/>
            <person name="Glockner F.O."/>
            <person name="Amann R."/>
        </authorList>
    </citation>
    <scope>NUCLEOTIDE SEQUENCE [LARGE SCALE GENOMIC DNA]</scope>
    <source>
        <strain evidence="3">KT71</strain>
    </source>
</reference>
<protein>
    <submittedName>
        <fullName evidence="3">Plasmid replication region DNA-binding protein</fullName>
    </submittedName>
</protein>
<keyword evidence="3" id="KW-0238">DNA-binding</keyword>
<dbReference type="AlphaFoldDB" id="A4AAE3"/>
<dbReference type="Proteomes" id="UP000019205">
    <property type="component" value="Chromosome"/>
</dbReference>
<dbReference type="GO" id="GO:0003677">
    <property type="term" value="F:DNA binding"/>
    <property type="evidence" value="ECO:0007669"/>
    <property type="project" value="UniProtKB-KW"/>
</dbReference>
<evidence type="ECO:0000313" key="3">
    <source>
        <dbReference type="EMBL" id="EAQ97020.1"/>
    </source>
</evidence>
<dbReference type="EMBL" id="AAOA02000003">
    <property type="protein sequence ID" value="EAQ97020.1"/>
    <property type="molecule type" value="Genomic_DNA"/>
</dbReference>
<dbReference type="Pfam" id="PF11740">
    <property type="entry name" value="KfrA_N"/>
    <property type="match status" value="1"/>
</dbReference>
<dbReference type="HOGENOM" id="CLU_1552675_0_0_6"/>
<evidence type="ECO:0000256" key="1">
    <source>
        <dbReference type="SAM" id="MobiDB-lite"/>
    </source>
</evidence>
<reference evidence="3 4" key="2">
    <citation type="journal article" date="2009" name="PLoS ONE">
        <title>The photosynthetic apparatus and its regulation in the aerobic gammaproteobacterium Congregibacter litoralis gen. nov., sp. nov.</title>
        <authorList>
            <person name="Spring S."/>
            <person name="Lunsdorf H."/>
            <person name="Fuchs B.M."/>
            <person name="Tindall B.J."/>
        </authorList>
    </citation>
    <scope>NUCLEOTIDE SEQUENCE [LARGE SCALE GENOMIC DNA]</scope>
    <source>
        <strain evidence="3">KT71</strain>
    </source>
</reference>
<evidence type="ECO:0000313" key="4">
    <source>
        <dbReference type="Proteomes" id="UP000019205"/>
    </source>
</evidence>
<dbReference type="InterPro" id="IPR021104">
    <property type="entry name" value="KfrA_DNA-bd_N"/>
</dbReference>
<keyword evidence="4" id="KW-1185">Reference proteome</keyword>
<sequence>MARAIATKESVQRAADEILAAGAMPTADSVRDRICGGSYSTISKLLREYIEAAEHANAVTSELPEAVSRVIHDAIVRVANALDIESRERVDAVVRSATEKQQKMRGELDAASREIERLEQALAGSEHEKGSSPRMRSQLPKTSRQRQSAVSRPQVSKLRFFRHSSRRAGMII</sequence>
<feature type="domain" description="KfrA N-terminal DNA-binding" evidence="2">
    <location>
        <begin position="7"/>
        <end position="122"/>
    </location>
</feature>
<organism evidence="3 4">
    <name type="scientific">Congregibacter litoralis KT71</name>
    <dbReference type="NCBI Taxonomy" id="314285"/>
    <lineage>
        <taxon>Bacteria</taxon>
        <taxon>Pseudomonadati</taxon>
        <taxon>Pseudomonadota</taxon>
        <taxon>Gammaproteobacteria</taxon>
        <taxon>Cellvibrionales</taxon>
        <taxon>Halieaceae</taxon>
        <taxon>Congregibacter</taxon>
    </lineage>
</organism>
<dbReference type="OrthoDB" id="583532at2"/>
<feature type="region of interest" description="Disordered" evidence="1">
    <location>
        <begin position="122"/>
        <end position="155"/>
    </location>
</feature>
<feature type="compositionally biased region" description="Polar residues" evidence="1">
    <location>
        <begin position="139"/>
        <end position="154"/>
    </location>
</feature>
<feature type="compositionally biased region" description="Basic and acidic residues" evidence="1">
    <location>
        <begin position="122"/>
        <end position="131"/>
    </location>
</feature>
<comment type="caution">
    <text evidence="3">The sequence shown here is derived from an EMBL/GenBank/DDBJ whole genome shotgun (WGS) entry which is preliminary data.</text>
</comment>
<gene>
    <name evidence="3" type="ORF">KT71_12195</name>
</gene>
<name>A4AAE3_9GAMM</name>
<accession>A4AAE3</accession>